<evidence type="ECO:0000313" key="2">
    <source>
        <dbReference type="EMBL" id="VAW71549.1"/>
    </source>
</evidence>
<proteinExistence type="predicted"/>
<dbReference type="GO" id="GO:0046872">
    <property type="term" value="F:metal ion binding"/>
    <property type="evidence" value="ECO:0007669"/>
    <property type="project" value="InterPro"/>
</dbReference>
<dbReference type="Gene3D" id="3.40.50.20">
    <property type="match status" value="1"/>
</dbReference>
<feature type="domain" description="ATP-grasp" evidence="1">
    <location>
        <begin position="118"/>
        <end position="308"/>
    </location>
</feature>
<evidence type="ECO:0000259" key="1">
    <source>
        <dbReference type="PROSITE" id="PS50975"/>
    </source>
</evidence>
<dbReference type="Gene3D" id="3.30.470.20">
    <property type="entry name" value="ATP-grasp fold, B domain"/>
    <property type="match status" value="1"/>
</dbReference>
<dbReference type="AlphaFoldDB" id="A0A3B0YBJ4"/>
<dbReference type="InterPro" id="IPR011761">
    <property type="entry name" value="ATP-grasp"/>
</dbReference>
<dbReference type="Pfam" id="PF15632">
    <property type="entry name" value="ATPgrasp_Ter"/>
    <property type="match status" value="1"/>
</dbReference>
<dbReference type="PROSITE" id="PS50975">
    <property type="entry name" value="ATP_GRASP"/>
    <property type="match status" value="1"/>
</dbReference>
<dbReference type="GO" id="GO:0005524">
    <property type="term" value="F:ATP binding"/>
    <property type="evidence" value="ECO:0007669"/>
    <property type="project" value="InterPro"/>
</dbReference>
<dbReference type="EMBL" id="UOFL01000023">
    <property type="protein sequence ID" value="VAW71549.1"/>
    <property type="molecule type" value="Genomic_DNA"/>
</dbReference>
<gene>
    <name evidence="2" type="ORF">MNBD_GAMMA12-3564</name>
</gene>
<sequence>MKTVLVLDANQRSALATTRSLGGHGVTVFTADDTRSALAGSSRYSHKYFQHPAPLSKPEEFITSIRSIATVHIIDIILPMTELTTALLLQHREELPDVILTCPNLETIDALANKCSLMRLAESLDIPIPPTWYVDNPDDLSVALADLPYPLVLKPAKSWLINNGTWLHTSVRFADNPTQAQEIIDTDPAFSHPYMFQAHVEGTGQGVFALYHQGEALASFNHRRLREKPPWGGVSVLSESVPIDPTLLTHARALLDAVKWHGIAMVEFKVNEDGTPYLMEINTRFWGSLQLAIDAGVDFPWLLYQMACGKSVEAIHNYKTGTRLRWLLGDLDSLYISLKRNENSLMEKLAVLLRFLTPHPFTTRHEVNRWSDIRPFLWELKHYLK</sequence>
<dbReference type="SUPFAM" id="SSF56059">
    <property type="entry name" value="Glutathione synthetase ATP-binding domain-like"/>
    <property type="match status" value="1"/>
</dbReference>
<organism evidence="2">
    <name type="scientific">hydrothermal vent metagenome</name>
    <dbReference type="NCBI Taxonomy" id="652676"/>
    <lineage>
        <taxon>unclassified sequences</taxon>
        <taxon>metagenomes</taxon>
        <taxon>ecological metagenomes</taxon>
    </lineage>
</organism>
<accession>A0A3B0YBJ4</accession>
<protein>
    <submittedName>
        <fullName evidence="2">ATP-grasp enzyme-like protein</fullName>
    </submittedName>
</protein>
<reference evidence="2" key="1">
    <citation type="submission" date="2018-06" db="EMBL/GenBank/DDBJ databases">
        <authorList>
            <person name="Zhirakovskaya E."/>
        </authorList>
    </citation>
    <scope>NUCLEOTIDE SEQUENCE</scope>
</reference>
<name>A0A3B0YBJ4_9ZZZZ</name>